<reference evidence="2 3" key="1">
    <citation type="submission" date="2018-05" db="EMBL/GenBank/DDBJ databases">
        <title>Genomic Encyclopedia of Type Strains, Phase IV (KMG-IV): sequencing the most valuable type-strain genomes for metagenomic binning, comparative biology and taxonomic classification.</title>
        <authorList>
            <person name="Goeker M."/>
        </authorList>
    </citation>
    <scope>NUCLEOTIDE SEQUENCE [LARGE SCALE GENOMIC DNA]</scope>
    <source>
        <strain evidence="2 3">DSM 7229</strain>
    </source>
</reference>
<feature type="transmembrane region" description="Helical" evidence="1">
    <location>
        <begin position="227"/>
        <end position="250"/>
    </location>
</feature>
<name>A0A2V1ZTY8_PSYIM</name>
<feature type="transmembrane region" description="Helical" evidence="1">
    <location>
        <begin position="81"/>
        <end position="103"/>
    </location>
</feature>
<feature type="transmembrane region" description="Helical" evidence="1">
    <location>
        <begin position="369"/>
        <end position="391"/>
    </location>
</feature>
<dbReference type="EMBL" id="QGGM01000012">
    <property type="protein sequence ID" value="PWK08920.1"/>
    <property type="molecule type" value="Genomic_DNA"/>
</dbReference>
<proteinExistence type="predicted"/>
<feature type="transmembrane region" description="Helical" evidence="1">
    <location>
        <begin position="123"/>
        <end position="141"/>
    </location>
</feature>
<keyword evidence="1" id="KW-1133">Transmembrane helix</keyword>
<feature type="transmembrane region" description="Helical" evidence="1">
    <location>
        <begin position="262"/>
        <end position="281"/>
    </location>
</feature>
<dbReference type="Proteomes" id="UP000245655">
    <property type="component" value="Unassembled WGS sequence"/>
</dbReference>
<feature type="transmembrane region" description="Helical" evidence="1">
    <location>
        <begin position="46"/>
        <end position="69"/>
    </location>
</feature>
<dbReference type="AlphaFoldDB" id="A0A2V1ZTY8"/>
<keyword evidence="1" id="KW-0472">Membrane</keyword>
<keyword evidence="1" id="KW-0812">Transmembrane</keyword>
<dbReference type="RefSeq" id="WP_109591905.1">
    <property type="nucleotide sequence ID" value="NZ_CAJGZY010000019.1"/>
</dbReference>
<protein>
    <submittedName>
        <fullName evidence="2">Na+-driven multidrug efflux pump</fullName>
    </submittedName>
</protein>
<feature type="transmembrane region" description="Helical" evidence="1">
    <location>
        <begin position="397"/>
        <end position="420"/>
    </location>
</feature>
<accession>A0A2V1ZTY8</accession>
<gene>
    <name evidence="2" type="ORF">C8D84_11258</name>
</gene>
<dbReference type="GeneID" id="60255787"/>
<organism evidence="2 3">
    <name type="scientific">Psychrobacter immobilis</name>
    <dbReference type="NCBI Taxonomy" id="498"/>
    <lineage>
        <taxon>Bacteria</taxon>
        <taxon>Pseudomonadati</taxon>
        <taxon>Pseudomonadota</taxon>
        <taxon>Gammaproteobacteria</taxon>
        <taxon>Moraxellales</taxon>
        <taxon>Moraxellaceae</taxon>
        <taxon>Psychrobacter</taxon>
    </lineage>
</organism>
<feature type="transmembrane region" description="Helical" evidence="1">
    <location>
        <begin position="302"/>
        <end position="323"/>
    </location>
</feature>
<feature type="transmembrane region" description="Helical" evidence="1">
    <location>
        <begin position="182"/>
        <end position="206"/>
    </location>
</feature>
<evidence type="ECO:0000256" key="1">
    <source>
        <dbReference type="SAM" id="Phobius"/>
    </source>
</evidence>
<feature type="transmembrane region" description="Helical" evidence="1">
    <location>
        <begin position="335"/>
        <end position="357"/>
    </location>
</feature>
<dbReference type="NCBIfam" id="NF045539">
    <property type="entry name" value="MATE_efflux1"/>
    <property type="match status" value="1"/>
</dbReference>
<comment type="caution">
    <text evidence="2">The sequence shown here is derived from an EMBL/GenBank/DDBJ whole genome shotgun (WGS) entry which is preliminary data.</text>
</comment>
<evidence type="ECO:0000313" key="3">
    <source>
        <dbReference type="Proteomes" id="UP000245655"/>
    </source>
</evidence>
<keyword evidence="3" id="KW-1185">Reference proteome</keyword>
<sequence>MFKNINIRLLIALISMMALPSLYQTIRVNFLGDLPSDSGINIASQILWLSLIYEIAQEALILPLFYLFGKSLSNTEEFENKVQTGFIVILGITACLSAILFIYSQNIVIFMEQSEQIVERTTQYIRLETVAIMFATLVKYMTVTIISLNKDKYIYGFLAVQMILSIFLDSVFFGPFEFSLNMGVIGIAWTNIIVNVAILLATYISIRQYGLKLLSVNQMSFTWMKEWWTTGVFSGLESLVRNIAFIVMIIKMINMVEEQGNYWVANSFIWGWLLLPALALSELVKRDVGEDVKNIARNTKGYFSLGLIFVAIWCITIPFWQSFLANVMNVQDIKTVMYIVGIQTVFYFVFIFNNSILDATLYGLGKTNYMFFQSLWINVGYYGAMFVLYKLEVFTPTLLSICLMFGFGILIDLIPTVILYKKALREQDIKVIW</sequence>
<feature type="transmembrane region" description="Helical" evidence="1">
    <location>
        <begin position="7"/>
        <end position="26"/>
    </location>
</feature>
<evidence type="ECO:0000313" key="2">
    <source>
        <dbReference type="EMBL" id="PWK08920.1"/>
    </source>
</evidence>
<feature type="transmembrane region" description="Helical" evidence="1">
    <location>
        <begin position="153"/>
        <end position="176"/>
    </location>
</feature>